<feature type="signal peptide" evidence="5">
    <location>
        <begin position="1"/>
        <end position="19"/>
    </location>
</feature>
<dbReference type="InterPro" id="IPR000215">
    <property type="entry name" value="Serpin_fam"/>
</dbReference>
<reference evidence="7" key="1">
    <citation type="journal article" date="2023" name="Insect Mol. Biol.">
        <title>Genome sequencing provides insights into the evolution of gene families encoding plant cell wall-degrading enzymes in longhorned beetles.</title>
        <authorList>
            <person name="Shin N.R."/>
            <person name="Okamura Y."/>
            <person name="Kirsch R."/>
            <person name="Pauchet Y."/>
        </authorList>
    </citation>
    <scope>NUCLEOTIDE SEQUENCE</scope>
    <source>
        <strain evidence="7">AMC_N1</strain>
    </source>
</reference>
<accession>A0AAV8Z9I7</accession>
<feature type="domain" description="Serpin" evidence="6">
    <location>
        <begin position="48"/>
        <end position="454"/>
    </location>
</feature>
<keyword evidence="3" id="KW-0722">Serine protease inhibitor</keyword>
<name>A0AAV8Z9I7_9CUCU</name>
<dbReference type="PANTHER" id="PTHR11461">
    <property type="entry name" value="SERINE PROTEASE INHIBITOR, SERPIN"/>
    <property type="match status" value="1"/>
</dbReference>
<evidence type="ECO:0000313" key="7">
    <source>
        <dbReference type="EMBL" id="KAJ8959966.1"/>
    </source>
</evidence>
<gene>
    <name evidence="7" type="ORF">NQ318_009399</name>
</gene>
<keyword evidence="5" id="KW-0732">Signal</keyword>
<dbReference type="PANTHER" id="PTHR11461:SF211">
    <property type="entry name" value="GH10112P-RELATED"/>
    <property type="match status" value="1"/>
</dbReference>
<dbReference type="Gene3D" id="3.30.497.10">
    <property type="entry name" value="Antithrombin, subunit I, domain 2"/>
    <property type="match status" value="1"/>
</dbReference>
<organism evidence="7 8">
    <name type="scientific">Aromia moschata</name>
    <dbReference type="NCBI Taxonomy" id="1265417"/>
    <lineage>
        <taxon>Eukaryota</taxon>
        <taxon>Metazoa</taxon>
        <taxon>Ecdysozoa</taxon>
        <taxon>Arthropoda</taxon>
        <taxon>Hexapoda</taxon>
        <taxon>Insecta</taxon>
        <taxon>Pterygota</taxon>
        <taxon>Neoptera</taxon>
        <taxon>Endopterygota</taxon>
        <taxon>Coleoptera</taxon>
        <taxon>Polyphaga</taxon>
        <taxon>Cucujiformia</taxon>
        <taxon>Chrysomeloidea</taxon>
        <taxon>Cerambycidae</taxon>
        <taxon>Cerambycinae</taxon>
        <taxon>Callichromatini</taxon>
        <taxon>Aromia</taxon>
    </lineage>
</organism>
<dbReference type="GO" id="GO:0005615">
    <property type="term" value="C:extracellular space"/>
    <property type="evidence" value="ECO:0007669"/>
    <property type="project" value="InterPro"/>
</dbReference>
<dbReference type="Proteomes" id="UP001162162">
    <property type="component" value="Unassembled WGS sequence"/>
</dbReference>
<evidence type="ECO:0000259" key="6">
    <source>
        <dbReference type="SMART" id="SM00093"/>
    </source>
</evidence>
<dbReference type="SMART" id="SM00093">
    <property type="entry name" value="SERPIN"/>
    <property type="match status" value="1"/>
</dbReference>
<evidence type="ECO:0000256" key="1">
    <source>
        <dbReference type="ARBA" id="ARBA00009500"/>
    </source>
</evidence>
<evidence type="ECO:0000256" key="3">
    <source>
        <dbReference type="ARBA" id="ARBA00022900"/>
    </source>
</evidence>
<dbReference type="Gene3D" id="6.20.40.10">
    <property type="match status" value="1"/>
</dbReference>
<keyword evidence="8" id="KW-1185">Reference proteome</keyword>
<dbReference type="AlphaFoldDB" id="A0AAV8Z9I7"/>
<evidence type="ECO:0000313" key="8">
    <source>
        <dbReference type="Proteomes" id="UP001162162"/>
    </source>
</evidence>
<evidence type="ECO:0000256" key="2">
    <source>
        <dbReference type="ARBA" id="ARBA00022690"/>
    </source>
</evidence>
<dbReference type="EMBL" id="JAPWTK010000010">
    <property type="protein sequence ID" value="KAJ8959966.1"/>
    <property type="molecule type" value="Genomic_DNA"/>
</dbReference>
<proteinExistence type="inferred from homology"/>
<feature type="chain" id="PRO_5043798877" description="Serpin domain-containing protein" evidence="5">
    <location>
        <begin position="20"/>
        <end position="457"/>
    </location>
</feature>
<dbReference type="InterPro" id="IPR036186">
    <property type="entry name" value="Serpin_sf"/>
</dbReference>
<sequence>MRTFVWLPLLVALNIHATATLEVYRGVVPQKDYDEYGFALDAIFGVCIRLQAMLNQSTPRNFVVSPVSATVIVAQLLLGAEGEFKDHLYDLLSLPEYLQHRYSIKYPNKNNESSTLYHAKFHFHLSSLLKKLQKRKDGEEFTLNQSNALFYNEELTLNAYFKRFMKSFYNSEITPLNFSTDTTSTINDWCSNHTNGLIKNIVSAPPDESTSAIFLNSIYFLAEWETPFADVLNRVEPFHVTENHTVTTTYMQGIIPDVPYAKTSEYKLVCLPYLNYELGMYVLLPREDHPYKYDINKFFESLNPGEVLTTVTLAKIREATVKIPKLSLSNTLRLLEPLQKYAEYKKVKSQPKNDKDAIEFIEQRVKEFQNFTTPVKQEVYLTAAAEGEGLRVSDIVQQMVFSINEKGTEAAAVTAGITDYMGGSKVMVLDRPFTFFILHEATKAILFWGNIVDPSQT</sequence>
<comment type="caution">
    <text evidence="7">The sequence shown here is derived from an EMBL/GenBank/DDBJ whole genome shotgun (WGS) entry which is preliminary data.</text>
</comment>
<dbReference type="InterPro" id="IPR023796">
    <property type="entry name" value="Serpin_dom"/>
</dbReference>
<dbReference type="Pfam" id="PF00079">
    <property type="entry name" value="Serpin"/>
    <property type="match status" value="1"/>
</dbReference>
<dbReference type="InterPro" id="IPR042185">
    <property type="entry name" value="Serpin_sf_2"/>
</dbReference>
<evidence type="ECO:0000256" key="4">
    <source>
        <dbReference type="RuleBase" id="RU000411"/>
    </source>
</evidence>
<dbReference type="Gene3D" id="2.30.39.10">
    <property type="entry name" value="Alpha-1-antitrypsin, domain 1"/>
    <property type="match status" value="1"/>
</dbReference>
<keyword evidence="2" id="KW-0646">Protease inhibitor</keyword>
<evidence type="ECO:0000256" key="5">
    <source>
        <dbReference type="SAM" id="SignalP"/>
    </source>
</evidence>
<dbReference type="CDD" id="cd00172">
    <property type="entry name" value="serpin"/>
    <property type="match status" value="1"/>
</dbReference>
<dbReference type="GO" id="GO:0004867">
    <property type="term" value="F:serine-type endopeptidase inhibitor activity"/>
    <property type="evidence" value="ECO:0007669"/>
    <property type="project" value="UniProtKB-KW"/>
</dbReference>
<dbReference type="InterPro" id="IPR042178">
    <property type="entry name" value="Serpin_sf_1"/>
</dbReference>
<dbReference type="Gene3D" id="2.10.310.10">
    <property type="entry name" value="Serpins superfamily"/>
    <property type="match status" value="1"/>
</dbReference>
<comment type="similarity">
    <text evidence="1 4">Belongs to the serpin family.</text>
</comment>
<protein>
    <recommendedName>
        <fullName evidence="6">Serpin domain-containing protein</fullName>
    </recommendedName>
</protein>
<dbReference type="SUPFAM" id="SSF56574">
    <property type="entry name" value="Serpins"/>
    <property type="match status" value="1"/>
</dbReference>